<accession>J8PLD3</accession>
<dbReference type="PANTHER" id="PTHR21021:SF15">
    <property type="entry name" value="FREE METHIONINE-R-SULFOXIDE REDUCTASE"/>
    <property type="match status" value="1"/>
</dbReference>
<dbReference type="InterPro" id="IPR000614">
    <property type="entry name" value="FRMsr_CS"/>
</dbReference>
<dbReference type="EMBL" id="ALIE01000127">
    <property type="protein sequence ID" value="EJS42935.1"/>
    <property type="molecule type" value="Genomic_DNA"/>
</dbReference>
<evidence type="ECO:0000256" key="1">
    <source>
        <dbReference type="ARBA" id="ARBA00038454"/>
    </source>
</evidence>
<dbReference type="PANTHER" id="PTHR21021">
    <property type="entry name" value="GAF/PUTATIVE CYTOSKELETAL PROTEIN"/>
    <property type="match status" value="1"/>
</dbReference>
<dbReference type="HOGENOM" id="CLU_077738_1_1_1"/>
<dbReference type="GO" id="GO:0033745">
    <property type="term" value="F:L-methionine-(R)-S-oxide reductase activity"/>
    <property type="evidence" value="ECO:0007669"/>
    <property type="project" value="TreeGrafter"/>
</dbReference>
<dbReference type="SUPFAM" id="SSF55781">
    <property type="entry name" value="GAF domain-like"/>
    <property type="match status" value="1"/>
</dbReference>
<dbReference type="InterPro" id="IPR029016">
    <property type="entry name" value="GAF-like_dom_sf"/>
</dbReference>
<dbReference type="PROSITE" id="PS01320">
    <property type="entry name" value="UPF0067"/>
    <property type="match status" value="1"/>
</dbReference>
<organism evidence="3 4">
    <name type="scientific">Saccharomyces arboricola (strain H-6 / AS 2.3317 / CBS 10644)</name>
    <name type="common">Yeast</name>
    <dbReference type="NCBI Taxonomy" id="1160507"/>
    <lineage>
        <taxon>Eukaryota</taxon>
        <taxon>Fungi</taxon>
        <taxon>Dikarya</taxon>
        <taxon>Ascomycota</taxon>
        <taxon>Saccharomycotina</taxon>
        <taxon>Saccharomycetes</taxon>
        <taxon>Saccharomycetales</taxon>
        <taxon>Saccharomycetaceae</taxon>
        <taxon>Saccharomyces</taxon>
    </lineage>
</organism>
<comment type="similarity">
    <text evidence="1">Belongs to the free Met sulfoxide reductase family.</text>
</comment>
<dbReference type="InterPro" id="IPR003018">
    <property type="entry name" value="GAF"/>
</dbReference>
<protein>
    <submittedName>
        <fullName evidence="3">YKL069W</fullName>
    </submittedName>
</protein>
<dbReference type="Proteomes" id="UP000006968">
    <property type="component" value="Chromosome XI"/>
</dbReference>
<sequence length="180" mass="19808">MSSSDEFHHADHVNYASSLSKEEILQQLLLSYEALSDEQTNWICNLSNASSLIWHAYKSLGVNVNWAGFYVAQGSGEDTLLLGPFQGKVACQMIQFGKGVCGTAASTMETQIVKDVNNYPGHIACDGETKSEIVVPIISNDCKTLAVIDIDCLDYKGFDEVDKKFLEKLAELINKSCVFK</sequence>
<keyword evidence="4" id="KW-1185">Reference proteome</keyword>
<feature type="domain" description="GAF" evidence="2">
    <location>
        <begin position="66"/>
        <end position="173"/>
    </location>
</feature>
<evidence type="ECO:0000259" key="2">
    <source>
        <dbReference type="Pfam" id="PF13185"/>
    </source>
</evidence>
<dbReference type="Pfam" id="PF13185">
    <property type="entry name" value="GAF_2"/>
    <property type="match status" value="1"/>
</dbReference>
<dbReference type="AlphaFoldDB" id="J8PLD3"/>
<evidence type="ECO:0000313" key="3">
    <source>
        <dbReference type="EMBL" id="EJS42935.1"/>
    </source>
</evidence>
<dbReference type="Gene3D" id="3.30.450.40">
    <property type="match status" value="1"/>
</dbReference>
<name>J8PLD3_SACAR</name>
<dbReference type="GO" id="GO:0005829">
    <property type="term" value="C:cytosol"/>
    <property type="evidence" value="ECO:0007669"/>
    <property type="project" value="TreeGrafter"/>
</dbReference>
<gene>
    <name evidence="3" type="ORF">SU7_1989</name>
</gene>
<comment type="caution">
    <text evidence="3">The sequence shown here is derived from an EMBL/GenBank/DDBJ whole genome shotgun (WGS) entry which is preliminary data.</text>
</comment>
<proteinExistence type="inferred from homology"/>
<reference evidence="3 4" key="1">
    <citation type="journal article" date="2013" name="BMC Genomics">
        <title>High quality de novo sequencing and assembly of the Saccharomyces arboricolus genome.</title>
        <authorList>
            <person name="Liti G."/>
            <person name="Nguyen Ba A.N."/>
            <person name="Blythe M."/>
            <person name="Mueller C.A."/>
            <person name="Bergstroem A."/>
            <person name="Cubillos F.A."/>
            <person name="Dafhnis-Calas F."/>
            <person name="Khoshraftar S."/>
            <person name="Malla S."/>
            <person name="Mehta N."/>
            <person name="Siow C.C."/>
            <person name="Warringer J."/>
            <person name="Moses A.M."/>
            <person name="Louis E.J."/>
            <person name="Nieduszynski C.A."/>
        </authorList>
    </citation>
    <scope>NUCLEOTIDE SEQUENCE [LARGE SCALE GENOMIC DNA]</scope>
    <source>
        <strain evidence="4">H-6 / AS 2.3317 / CBS 10644</strain>
    </source>
</reference>
<dbReference type="OrthoDB" id="15735at2759"/>
<dbReference type="InterPro" id="IPR051330">
    <property type="entry name" value="Phosphatase_reg/MetRdx"/>
</dbReference>
<dbReference type="FunFam" id="3.30.450.40:FF:000048">
    <property type="entry name" value="Free methionine-R-sulfoxide reductase"/>
    <property type="match status" value="1"/>
</dbReference>
<evidence type="ECO:0000313" key="4">
    <source>
        <dbReference type="Proteomes" id="UP000006968"/>
    </source>
</evidence>